<feature type="region of interest" description="Disordered" evidence="1">
    <location>
        <begin position="1"/>
        <end position="24"/>
    </location>
</feature>
<name>A0A2G6K9S7_9ACTN</name>
<reference evidence="2 3" key="1">
    <citation type="submission" date="2017-10" db="EMBL/GenBank/DDBJ databases">
        <title>Novel microbial diversity and functional potential in the marine mammal oral microbiome.</title>
        <authorList>
            <person name="Dudek N.K."/>
            <person name="Sun C.L."/>
            <person name="Burstein D."/>
            <person name="Kantor R.S."/>
            <person name="Aliaga Goltsman D.S."/>
            <person name="Bik E.M."/>
            <person name="Thomas B.C."/>
            <person name="Banfield J.F."/>
            <person name="Relman D.A."/>
        </authorList>
    </citation>
    <scope>NUCLEOTIDE SEQUENCE [LARGE SCALE GENOMIC DNA]</scope>
    <source>
        <strain evidence="2">DOLJORAL78_61_10</strain>
    </source>
</reference>
<dbReference type="EMBL" id="PDSL01000078">
    <property type="protein sequence ID" value="PIE31539.1"/>
    <property type="molecule type" value="Genomic_DNA"/>
</dbReference>
<accession>A0A2G6K9S7</accession>
<evidence type="ECO:0000313" key="2">
    <source>
        <dbReference type="EMBL" id="PIE31539.1"/>
    </source>
</evidence>
<comment type="caution">
    <text evidence="2">The sequence shown here is derived from an EMBL/GenBank/DDBJ whole genome shotgun (WGS) entry which is preliminary data.</text>
</comment>
<evidence type="ECO:0000313" key="3">
    <source>
        <dbReference type="Proteomes" id="UP000230914"/>
    </source>
</evidence>
<dbReference type="AlphaFoldDB" id="A0A2G6K9S7"/>
<feature type="compositionally biased region" description="Basic residues" evidence="1">
    <location>
        <begin position="1"/>
        <end position="10"/>
    </location>
</feature>
<sequence>MAVMSRRRPSKPSLQSIHRQRPPPSLITPLIAELAPDEVSADTKVLRDGFVNFRDQLAEVDYDVASADLAALADAELHAASDAIISYSATVCDPASD</sequence>
<dbReference type="Proteomes" id="UP000230914">
    <property type="component" value="Unassembled WGS sequence"/>
</dbReference>
<proteinExistence type="predicted"/>
<organism evidence="2 3">
    <name type="scientific">Ilumatobacter coccineus</name>
    <dbReference type="NCBI Taxonomy" id="467094"/>
    <lineage>
        <taxon>Bacteria</taxon>
        <taxon>Bacillati</taxon>
        <taxon>Actinomycetota</taxon>
        <taxon>Acidimicrobiia</taxon>
        <taxon>Acidimicrobiales</taxon>
        <taxon>Ilumatobacteraceae</taxon>
        <taxon>Ilumatobacter</taxon>
    </lineage>
</organism>
<protein>
    <submittedName>
        <fullName evidence="2">Uncharacterized protein</fullName>
    </submittedName>
</protein>
<gene>
    <name evidence="2" type="ORF">CSA55_05500</name>
</gene>
<evidence type="ECO:0000256" key="1">
    <source>
        <dbReference type="SAM" id="MobiDB-lite"/>
    </source>
</evidence>